<keyword evidence="8 14" id="KW-0548">Nucleotidyltransferase</keyword>
<keyword evidence="12 14" id="KW-0119">Carbohydrate metabolism</keyword>
<protein>
    <recommendedName>
        <fullName evidence="6 13">Galactose-1-phosphate uridylyltransferase</fullName>
        <ecNumber evidence="5 13">2.7.7.12</ecNumber>
    </recommendedName>
</protein>
<feature type="domain" description="Galactose-1-phosphate uridyl transferase C-terminal" evidence="17">
    <location>
        <begin position="182"/>
        <end position="343"/>
    </location>
</feature>
<comment type="catalytic activity">
    <reaction evidence="1 14">
        <text>alpha-D-galactose 1-phosphate + UDP-alpha-D-glucose = alpha-D-glucose 1-phosphate + UDP-alpha-D-galactose</text>
        <dbReference type="Rhea" id="RHEA:13989"/>
        <dbReference type="ChEBI" id="CHEBI:58336"/>
        <dbReference type="ChEBI" id="CHEBI:58601"/>
        <dbReference type="ChEBI" id="CHEBI:58885"/>
        <dbReference type="ChEBI" id="CHEBI:66914"/>
        <dbReference type="EC" id="2.7.7.12"/>
    </reaction>
</comment>
<feature type="domain" description="Galactose-1-phosphate uridyl transferase N-terminal" evidence="16">
    <location>
        <begin position="7"/>
        <end position="173"/>
    </location>
</feature>
<keyword evidence="7 14" id="KW-0808">Transferase</keyword>
<evidence type="ECO:0000256" key="15">
    <source>
        <dbReference type="SAM" id="MobiDB-lite"/>
    </source>
</evidence>
<dbReference type="Proteomes" id="UP001248581">
    <property type="component" value="Chromosome"/>
</dbReference>
<dbReference type="EMBL" id="CP134146">
    <property type="protein sequence ID" value="WNC69191.1"/>
    <property type="molecule type" value="Genomic_DNA"/>
</dbReference>
<feature type="region of interest" description="Disordered" evidence="15">
    <location>
        <begin position="17"/>
        <end position="64"/>
    </location>
</feature>
<dbReference type="InterPro" id="IPR036265">
    <property type="entry name" value="HIT-like_sf"/>
</dbReference>
<evidence type="ECO:0000256" key="1">
    <source>
        <dbReference type="ARBA" id="ARBA00001107"/>
    </source>
</evidence>
<gene>
    <name evidence="18" type="ORF">RI845_03295</name>
</gene>
<keyword evidence="9 14" id="KW-0479">Metal-binding</keyword>
<evidence type="ECO:0000256" key="2">
    <source>
        <dbReference type="ARBA" id="ARBA00001947"/>
    </source>
</evidence>
<evidence type="ECO:0000313" key="18">
    <source>
        <dbReference type="EMBL" id="WNC69191.1"/>
    </source>
</evidence>
<dbReference type="PANTHER" id="PTHR11943:SF1">
    <property type="entry name" value="GALACTOSE-1-PHOSPHATE URIDYLYLTRANSFERASE"/>
    <property type="match status" value="1"/>
</dbReference>
<keyword evidence="10" id="KW-0862">Zinc</keyword>
<accession>A0ABY9TKF1</accession>
<dbReference type="InterPro" id="IPR019779">
    <property type="entry name" value="GalP_UDPtransf1_His-AS"/>
</dbReference>
<evidence type="ECO:0000256" key="4">
    <source>
        <dbReference type="ARBA" id="ARBA00010951"/>
    </source>
</evidence>
<evidence type="ECO:0000256" key="12">
    <source>
        <dbReference type="ARBA" id="ARBA00023277"/>
    </source>
</evidence>
<evidence type="ECO:0000259" key="16">
    <source>
        <dbReference type="Pfam" id="PF01087"/>
    </source>
</evidence>
<dbReference type="GO" id="GO:0008108">
    <property type="term" value="F:UDP-glucose:hexose-1-phosphate uridylyltransferase activity"/>
    <property type="evidence" value="ECO:0007669"/>
    <property type="project" value="UniProtKB-EC"/>
</dbReference>
<proteinExistence type="inferred from homology"/>
<evidence type="ECO:0000256" key="14">
    <source>
        <dbReference type="RuleBase" id="RU000506"/>
    </source>
</evidence>
<organism evidence="18 19">
    <name type="scientific">Thalassotalea nanhaiensis</name>
    <dbReference type="NCBI Taxonomy" id="3065648"/>
    <lineage>
        <taxon>Bacteria</taxon>
        <taxon>Pseudomonadati</taxon>
        <taxon>Pseudomonadota</taxon>
        <taxon>Gammaproteobacteria</taxon>
        <taxon>Alteromonadales</taxon>
        <taxon>Colwelliaceae</taxon>
        <taxon>Thalassotalea</taxon>
    </lineage>
</organism>
<evidence type="ECO:0000256" key="3">
    <source>
        <dbReference type="ARBA" id="ARBA00004947"/>
    </source>
</evidence>
<comment type="pathway">
    <text evidence="3 14">Carbohydrate metabolism; galactose metabolism.</text>
</comment>
<dbReference type="RefSeq" id="WP_348388335.1">
    <property type="nucleotide sequence ID" value="NZ_CP134146.1"/>
</dbReference>
<reference evidence="19" key="1">
    <citation type="submission" date="2023-09" db="EMBL/GenBank/DDBJ databases">
        <authorList>
            <person name="Li S."/>
            <person name="Li X."/>
            <person name="Zhang C."/>
            <person name="Zhao Z."/>
        </authorList>
    </citation>
    <scope>NUCLEOTIDE SEQUENCE [LARGE SCALE GENOMIC DNA]</scope>
    <source>
        <strain evidence="19">SQ345</strain>
    </source>
</reference>
<evidence type="ECO:0000256" key="6">
    <source>
        <dbReference type="ARBA" id="ARBA00016340"/>
    </source>
</evidence>
<keyword evidence="11 14" id="KW-0299">Galactose metabolism</keyword>
<dbReference type="PIRSF" id="PIRSF000808">
    <property type="entry name" value="GalT"/>
    <property type="match status" value="1"/>
</dbReference>
<dbReference type="Gene3D" id="3.30.428.10">
    <property type="entry name" value="HIT-like"/>
    <property type="match status" value="2"/>
</dbReference>
<keyword evidence="19" id="KW-1185">Reference proteome</keyword>
<dbReference type="NCBIfam" id="NF008724">
    <property type="entry name" value="PRK11720.1"/>
    <property type="match status" value="1"/>
</dbReference>
<comment type="similarity">
    <text evidence="4 14">Belongs to the galactose-1-phosphate uridylyltransferase type 1 family.</text>
</comment>
<evidence type="ECO:0000256" key="13">
    <source>
        <dbReference type="NCBIfam" id="TIGR00209"/>
    </source>
</evidence>
<dbReference type="PROSITE" id="PS00117">
    <property type="entry name" value="GAL_P_UDP_TRANSF_I"/>
    <property type="match status" value="1"/>
</dbReference>
<evidence type="ECO:0000256" key="10">
    <source>
        <dbReference type="ARBA" id="ARBA00022833"/>
    </source>
</evidence>
<dbReference type="PANTHER" id="PTHR11943">
    <property type="entry name" value="GALACTOSE-1-PHOSPHATE URIDYLYLTRANSFERASE"/>
    <property type="match status" value="1"/>
</dbReference>
<dbReference type="Pfam" id="PF01087">
    <property type="entry name" value="GalP_UDP_transf"/>
    <property type="match status" value="1"/>
</dbReference>
<dbReference type="InterPro" id="IPR005849">
    <property type="entry name" value="GalP_Utransf_N"/>
</dbReference>
<evidence type="ECO:0000256" key="8">
    <source>
        <dbReference type="ARBA" id="ARBA00022695"/>
    </source>
</evidence>
<evidence type="ECO:0000256" key="7">
    <source>
        <dbReference type="ARBA" id="ARBA00022679"/>
    </source>
</evidence>
<dbReference type="SUPFAM" id="SSF54197">
    <property type="entry name" value="HIT-like"/>
    <property type="match status" value="2"/>
</dbReference>
<dbReference type="Pfam" id="PF02744">
    <property type="entry name" value="GalP_UDP_tr_C"/>
    <property type="match status" value="1"/>
</dbReference>
<dbReference type="NCBIfam" id="TIGR00209">
    <property type="entry name" value="galT_1"/>
    <property type="match status" value="1"/>
</dbReference>
<evidence type="ECO:0000256" key="5">
    <source>
        <dbReference type="ARBA" id="ARBA00012384"/>
    </source>
</evidence>
<dbReference type="EC" id="2.7.7.12" evidence="5 13"/>
<evidence type="ECO:0000256" key="11">
    <source>
        <dbReference type="ARBA" id="ARBA00023144"/>
    </source>
</evidence>
<dbReference type="InterPro" id="IPR005850">
    <property type="entry name" value="GalP_Utransf_C"/>
</dbReference>
<sequence length="345" mass="39193">MSSLEFTHRRKNPLTGDWVLVSPHRNNRPWSGATESGSSEQLPSYDDNCPLCPGNERASDTSNPDYKDTFVFKNDFGALVSDNENVVEQDTPEFIKADVARGECRVICFSPDHSKTLPELSKTEIQKVIDTWQSNYTELSKQYSCVHVFENKGAIMGCSQPHPHGQVWAHDHMSTEIAVENDNLAAYQHKTNKNLLAEYIEFEQDNKERVIFSNEHWLVVVPYWAAWPFETLLIAKDDVRHMGQLTVQQKASLSEALQILTTKYDNVFNCSFPYSMGWHSAPGNLGDDSHWRLHAHFYPPLLRSATVKKHMVGYEMLAESQRDLTAETAANILKSASSTHYKKGL</sequence>
<evidence type="ECO:0000313" key="19">
    <source>
        <dbReference type="Proteomes" id="UP001248581"/>
    </source>
</evidence>
<dbReference type="InterPro" id="IPR001937">
    <property type="entry name" value="GalP_UDPtransf1"/>
</dbReference>
<evidence type="ECO:0000259" key="17">
    <source>
        <dbReference type="Pfam" id="PF02744"/>
    </source>
</evidence>
<name>A0ABY9TKF1_9GAMM</name>
<evidence type="ECO:0000256" key="9">
    <source>
        <dbReference type="ARBA" id="ARBA00022723"/>
    </source>
</evidence>
<dbReference type="CDD" id="cd00608">
    <property type="entry name" value="GalT"/>
    <property type="match status" value="1"/>
</dbReference>
<comment type="cofactor">
    <cofactor evidence="2">
        <name>Zn(2+)</name>
        <dbReference type="ChEBI" id="CHEBI:29105"/>
    </cofactor>
</comment>
<feature type="compositionally biased region" description="Polar residues" evidence="15">
    <location>
        <begin position="33"/>
        <end position="42"/>
    </location>
</feature>